<dbReference type="Proteomes" id="UP000198417">
    <property type="component" value="Unassembled WGS sequence"/>
</dbReference>
<feature type="region of interest" description="Disordered" evidence="1">
    <location>
        <begin position="43"/>
        <end position="67"/>
    </location>
</feature>
<name>A0A238UXK5_9RHOB</name>
<evidence type="ECO:0000256" key="1">
    <source>
        <dbReference type="SAM" id="MobiDB-lite"/>
    </source>
</evidence>
<feature type="signal peptide" evidence="2">
    <location>
        <begin position="1"/>
        <end position="22"/>
    </location>
</feature>
<feature type="chain" id="PRO_5012511764" description="Secreted protein" evidence="2">
    <location>
        <begin position="23"/>
        <end position="67"/>
    </location>
</feature>
<dbReference type="EMBL" id="FZNN01000001">
    <property type="protein sequence ID" value="SNR26718.1"/>
    <property type="molecule type" value="Genomic_DNA"/>
</dbReference>
<dbReference type="AlphaFoldDB" id="A0A238UXK5"/>
<evidence type="ECO:0008006" key="5">
    <source>
        <dbReference type="Google" id="ProtNLM"/>
    </source>
</evidence>
<proteinExistence type="predicted"/>
<evidence type="ECO:0000313" key="3">
    <source>
        <dbReference type="EMBL" id="SNR26718.1"/>
    </source>
</evidence>
<organism evidence="3 4">
    <name type="scientific">Puniceibacterium sediminis</name>
    <dbReference type="NCBI Taxonomy" id="1608407"/>
    <lineage>
        <taxon>Bacteria</taxon>
        <taxon>Pseudomonadati</taxon>
        <taxon>Pseudomonadota</taxon>
        <taxon>Alphaproteobacteria</taxon>
        <taxon>Rhodobacterales</taxon>
        <taxon>Paracoccaceae</taxon>
        <taxon>Puniceibacterium</taxon>
    </lineage>
</organism>
<gene>
    <name evidence="3" type="ORF">SAMN06265370_101277</name>
</gene>
<sequence length="67" mass="6642">MKLLFPATLAALTLVLAPPVMADEVLPDLGGLSSGSPNPGLSFLSTLASSTSSTTSTTSTSATSTTR</sequence>
<protein>
    <recommendedName>
        <fullName evidence="5">Secreted protein</fullName>
    </recommendedName>
</protein>
<accession>A0A238UXK5</accession>
<evidence type="ECO:0000256" key="2">
    <source>
        <dbReference type="SAM" id="SignalP"/>
    </source>
</evidence>
<keyword evidence="4" id="KW-1185">Reference proteome</keyword>
<keyword evidence="2" id="KW-0732">Signal</keyword>
<evidence type="ECO:0000313" key="4">
    <source>
        <dbReference type="Proteomes" id="UP000198417"/>
    </source>
</evidence>
<reference evidence="3 4" key="1">
    <citation type="submission" date="2017-06" db="EMBL/GenBank/DDBJ databases">
        <authorList>
            <person name="Kim H.J."/>
            <person name="Triplett B.A."/>
        </authorList>
    </citation>
    <scope>NUCLEOTIDE SEQUENCE [LARGE SCALE GENOMIC DNA]</scope>
    <source>
        <strain evidence="3 4">DSM 29052</strain>
    </source>
</reference>